<dbReference type="Proteomes" id="UP001233172">
    <property type="component" value="Unassembled WGS sequence"/>
</dbReference>
<dbReference type="Pfam" id="PF00092">
    <property type="entry name" value="VWA"/>
    <property type="match status" value="1"/>
</dbReference>
<dbReference type="Gene3D" id="3.40.50.410">
    <property type="entry name" value="von Willebrand factor, type A domain"/>
    <property type="match status" value="1"/>
</dbReference>
<gene>
    <name evidence="3" type="ORF">Bpfe_019953</name>
</gene>
<protein>
    <submittedName>
        <fullName evidence="3">Serine-rich adhesin for platelets</fullName>
    </submittedName>
</protein>
<reference evidence="3" key="2">
    <citation type="submission" date="2023-04" db="EMBL/GenBank/DDBJ databases">
        <authorList>
            <person name="Bu L."/>
            <person name="Lu L."/>
            <person name="Laidemitt M.R."/>
            <person name="Zhang S.M."/>
            <person name="Mutuku M."/>
            <person name="Mkoji G."/>
            <person name="Steinauer M."/>
            <person name="Loker E.S."/>
        </authorList>
    </citation>
    <scope>NUCLEOTIDE SEQUENCE</scope>
    <source>
        <strain evidence="3">KasaAsao</strain>
        <tissue evidence="3">Whole Snail</tissue>
    </source>
</reference>
<dbReference type="SMART" id="SM00327">
    <property type="entry name" value="VWA"/>
    <property type="match status" value="1"/>
</dbReference>
<evidence type="ECO:0000313" key="3">
    <source>
        <dbReference type="EMBL" id="KAK0050616.1"/>
    </source>
</evidence>
<feature type="non-terminal residue" evidence="3">
    <location>
        <position position="257"/>
    </location>
</feature>
<dbReference type="InterPro" id="IPR036465">
    <property type="entry name" value="vWFA_dom_sf"/>
</dbReference>
<dbReference type="PRINTS" id="PR00453">
    <property type="entry name" value="VWFADOMAIN"/>
</dbReference>
<feature type="domain" description="VWFA" evidence="2">
    <location>
        <begin position="77"/>
        <end position="251"/>
    </location>
</feature>
<organism evidence="3 4">
    <name type="scientific">Biomphalaria pfeifferi</name>
    <name type="common">Bloodfluke planorb</name>
    <name type="synonym">Freshwater snail</name>
    <dbReference type="NCBI Taxonomy" id="112525"/>
    <lineage>
        <taxon>Eukaryota</taxon>
        <taxon>Metazoa</taxon>
        <taxon>Spiralia</taxon>
        <taxon>Lophotrochozoa</taxon>
        <taxon>Mollusca</taxon>
        <taxon>Gastropoda</taxon>
        <taxon>Heterobranchia</taxon>
        <taxon>Euthyneura</taxon>
        <taxon>Panpulmonata</taxon>
        <taxon>Hygrophila</taxon>
        <taxon>Lymnaeoidea</taxon>
        <taxon>Planorbidae</taxon>
        <taxon>Biomphalaria</taxon>
    </lineage>
</organism>
<evidence type="ECO:0000313" key="4">
    <source>
        <dbReference type="Proteomes" id="UP001233172"/>
    </source>
</evidence>
<dbReference type="AlphaFoldDB" id="A0AAD8F527"/>
<feature type="compositionally biased region" description="Polar residues" evidence="1">
    <location>
        <begin position="1"/>
        <end position="11"/>
    </location>
</feature>
<comment type="caution">
    <text evidence="3">The sequence shown here is derived from an EMBL/GenBank/DDBJ whole genome shotgun (WGS) entry which is preliminary data.</text>
</comment>
<dbReference type="InterPro" id="IPR002035">
    <property type="entry name" value="VWF_A"/>
</dbReference>
<reference evidence="3" key="1">
    <citation type="journal article" date="2023" name="PLoS Negl. Trop. Dis.">
        <title>A genome sequence for Biomphalaria pfeifferi, the major vector snail for the human-infecting parasite Schistosoma mansoni.</title>
        <authorList>
            <person name="Bu L."/>
            <person name="Lu L."/>
            <person name="Laidemitt M.R."/>
            <person name="Zhang S.M."/>
            <person name="Mutuku M."/>
            <person name="Mkoji G."/>
            <person name="Steinauer M."/>
            <person name="Loker E.S."/>
        </authorList>
    </citation>
    <scope>NUCLEOTIDE SEQUENCE</scope>
    <source>
        <strain evidence="3">KasaAsao</strain>
    </source>
</reference>
<evidence type="ECO:0000259" key="2">
    <source>
        <dbReference type="PROSITE" id="PS50234"/>
    </source>
</evidence>
<accession>A0AAD8F527</accession>
<dbReference type="EMBL" id="JASAOG010000112">
    <property type="protein sequence ID" value="KAK0050616.1"/>
    <property type="molecule type" value="Genomic_DNA"/>
</dbReference>
<feature type="non-terminal residue" evidence="3">
    <location>
        <position position="1"/>
    </location>
</feature>
<sequence>EMDKQSSQSEVSPAVLDTSSKSASSVSTSSIVTKSAFTSTSNSPIGDTTSFTIFVEETARTLPEDVIISCGNSTKSDIIFLLDASSSIGASNWLKQVQFASKLVQNFSVGPNANQFGAVIFNSHPTKIFDLNAYSNETGVANALLSIQYPFTSGTYTDVALSFVRTNDLFGTAQGGRDEAQNILLVITDGQSYFPTLTISEAQKLKDAGVSIVTIGIGLTVYGEINAMASQLDYVFTINSFDLLDNIQNSLLNTTCD</sequence>
<feature type="region of interest" description="Disordered" evidence="1">
    <location>
        <begin position="1"/>
        <end position="25"/>
    </location>
</feature>
<dbReference type="PROSITE" id="PS50234">
    <property type="entry name" value="VWFA"/>
    <property type="match status" value="1"/>
</dbReference>
<keyword evidence="4" id="KW-1185">Reference proteome</keyword>
<proteinExistence type="predicted"/>
<dbReference type="SUPFAM" id="SSF53300">
    <property type="entry name" value="vWA-like"/>
    <property type="match status" value="1"/>
</dbReference>
<dbReference type="PANTHER" id="PTHR24020:SF20">
    <property type="entry name" value="PH DOMAIN-CONTAINING PROTEIN"/>
    <property type="match status" value="1"/>
</dbReference>
<dbReference type="InterPro" id="IPR050525">
    <property type="entry name" value="ECM_Assembly_Org"/>
</dbReference>
<evidence type="ECO:0000256" key="1">
    <source>
        <dbReference type="SAM" id="MobiDB-lite"/>
    </source>
</evidence>
<name>A0AAD8F527_BIOPF</name>
<dbReference type="PANTHER" id="PTHR24020">
    <property type="entry name" value="COLLAGEN ALPHA"/>
    <property type="match status" value="1"/>
</dbReference>
<dbReference type="CDD" id="cd01450">
    <property type="entry name" value="vWFA_subfamily_ECM"/>
    <property type="match status" value="1"/>
</dbReference>